<dbReference type="SUPFAM" id="SSF52151">
    <property type="entry name" value="FabD/lysophospholipase-like"/>
    <property type="match status" value="2"/>
</dbReference>
<comment type="caution">
    <text evidence="18">The sequence shown here is derived from an EMBL/GenBank/DDBJ whole genome shotgun (WGS) entry which is preliminary data.</text>
</comment>
<dbReference type="GO" id="GO:0016297">
    <property type="term" value="F:fatty acyl-[ACP] hydrolase activity"/>
    <property type="evidence" value="ECO:0007669"/>
    <property type="project" value="UniProtKB-EC"/>
</dbReference>
<evidence type="ECO:0000256" key="1">
    <source>
        <dbReference type="ARBA" id="ARBA00001055"/>
    </source>
</evidence>
<dbReference type="InterPro" id="IPR014043">
    <property type="entry name" value="Acyl_transferase_dom"/>
</dbReference>
<dbReference type="Gene3D" id="6.10.60.10">
    <property type="match status" value="1"/>
</dbReference>
<sequence length="2123" mass="234028">MAQLRRLCGQERIIPFYTWNSSIPTTSSEISSSRPSYINYGPVRLAVPIKDSVRLLFHQLRDDFLSEFRYSFDEESEENDISSARAVCLERFIQFVLKSKFSEADSIITDQGSLLVLEALIQAFEDQVSQNDDVHTAVSLLTVSSDDKRQIVSTIVRASHLMGRSLSHYKETGSPRTALFQAIRDHKATAYAIFGGQGTDNYFDSLGELYATYEPLMTPLILRASSHLRQRIALEEAYQSHFPKSLNVLLWLRSPETRPDAVYLASAPVSFPLIALLQLTAFEVVARLLCLSPSGMCSMFSGTTGHSQGIVTAAIIAAATDWVSFHSLAMEALGLLLSIGCHSQSAAVAPPARHALISDALDHGEGTPSAMLSVRHIPLRTVEKLVQEINIHLPPNAAIEIALHNERTNFVLAGPPASLHGFNVRLRDIKAAPGQDQARIPFDKRKPAIVNRFLPISAPFHSSHLSGAVASVLQDVQAHNGLRIRGFDLHMPVYSTSADGTDLRQCGTEDIVPKMIRMIIEEPLHWSAATKLPNATHIIDFGPGRAGAGAGGLIHGMKEGSGARVLNALLIDNSRSFGGLGELLARARPQGYDITPTYGPDWSCDHGPSLVKTVAMANKCLVNTKMSRLLGLPPIMVAGMTPTTCNPEFVAAIINAGFHVEFATGGYQDAAALETALRVVAKGIPAGRGITCNLIYANPTALQWQLTLLRALSASGAVPIDGLTFGAGVPSVDVANDYITSFPTLKHMSFKPGSQNAIRQVVAIAKANSSFPVILQWTGGRAGGHHSFEDFHDPILHSYVEIRSQGNIILVAGSGFGNVDGSYPYLTGEWTKQFGLPAMPFDGILLGSRAMIAKEAKTSRGAKEAIVKAAGVENSQWSGTYKQPTGGVLTVISEMGEPIHVLATRGMRLWAELDTAIFSVTDKKERVRLLHEKKTYIIEKLNADYQKLWFGQSTHGDVVVPVDLEDMTYAEVTGRLIQLLFIRDEKRWVHPSLKQLVFDFIRHAESRFIKGENPLNFSVLNSVTDLDSAPESFANQLFADYPEMNEDLIGYQDAQYFLSLCRRRGQKPVPFVPALDDYFETWFKKDSLWQSEDLAAVPDGDIDRICILQGPVAAKHARIVDEPIKDILDDLHSGFVARLTESKYSGKEAEVPAVDCYMNTSPVTSESSLSDLETRLRALGGLKNDWRQAFFTCKTIVQDRKIVESPVRRLFQHEHSTLVQVDNTTEPGKTSVSLSEINSHGESTKVVEVRLQSCQTNIIELSFFEHRTATKRRAELLLKFKYCPEFAYAPIHEIMEGREERIRCFYRQVWFGDDVETSAKGNDSSIRSEFYSGPVHVTARDIKQLATTLQNLDSIFTEPLGKRLVAPMDFAIVAAWKPLMQPLFVPDIQGDLLNLVHLSNSYRMVPNAVPIVEGDIVTSTARVTAVVNQTSGKMIEVRGRVSKGDFAIIDIESRFFFRGTYNDHEKTFQITEEEPIQLRLESASDVAVLQAKPWFHVSESALQLLQPQSTLVFHLQTETRPNGSKSVSKHVKTTGWVEAKLASKRLKRLGSVEYTATESPNNPVLSYLQRKGEAESARVMFETPRPLFEGNDDMVIELPISNEAYATVSGDYNPIHVSRTLASYASLPGPITHGMFASGRVRALIEKHLHSSSTNFFKAFHCAFAGMMLPGDKLQLSLHHVGMVSGTRIIKFEATRLGSGETILLGEAEVDPPKTAYLFTGQGSQKVGMGMELYGTSEVAREVWDRADRHFLDTYGLRITNIVKNNPKQLVVYFGGLRGRAIRQKYMDLTFSTTTSDGTVLRQRCFPEINSETLSYTFSSPTGLLSATQFTQPALTLMEIATYKDLAKRGLVSRKSAYAGHSLGEYSALCAVAELLPIEALMSIVFYRGLAMQFAVERDQEGRSEFGMCAVNPARLSKPVDGACLQRLSGAIASTTSTLLEVVNFNIEGQQYVCAGHLLALKVLGDVLDHTHKAKISLEELVSQSGESGSAEFPLHSFIRSIVDKTLAPQDIKATGLQRGIATIPLVGIDVPFHSSYLHTGVSSFRRHLYEKIPQNSLDLDRLVGKYIPNLTAEPFEISRAYFKTVLGLTGSKVVGDMVQRWDEFETWSPGQARPIMPTLVTV</sequence>
<evidence type="ECO:0000256" key="14">
    <source>
        <dbReference type="ARBA" id="ARBA00048835"/>
    </source>
</evidence>
<dbReference type="PRINTS" id="PR01483">
    <property type="entry name" value="FASYNTHASE"/>
</dbReference>
<evidence type="ECO:0000256" key="8">
    <source>
        <dbReference type="ARBA" id="ARBA00023239"/>
    </source>
</evidence>
<dbReference type="GO" id="GO:0004318">
    <property type="term" value="F:enoyl-[acyl-carrier-protein] reductase (NADH) activity"/>
    <property type="evidence" value="ECO:0007669"/>
    <property type="project" value="UniProtKB-UniRule"/>
</dbReference>
<dbReference type="Gene3D" id="6.20.240.10">
    <property type="match status" value="1"/>
</dbReference>
<dbReference type="Proteomes" id="UP000824998">
    <property type="component" value="Unassembled WGS sequence"/>
</dbReference>
<dbReference type="EMBL" id="MU251374">
    <property type="protein sequence ID" value="KAG9238188.1"/>
    <property type="molecule type" value="Genomic_DNA"/>
</dbReference>
<keyword evidence="4 15" id="KW-0378">Hydrolase</keyword>
<evidence type="ECO:0000256" key="4">
    <source>
        <dbReference type="ARBA" id="ARBA00022801"/>
    </source>
</evidence>
<dbReference type="Gene3D" id="6.10.140.1400">
    <property type="match status" value="1"/>
</dbReference>
<keyword evidence="7 15" id="KW-0520">NAD</keyword>
<dbReference type="Gene3D" id="3.40.366.10">
    <property type="entry name" value="Malonyl-Coenzyme A Acyl Carrier Protein, domain 2"/>
    <property type="match status" value="3"/>
</dbReference>
<comment type="catalytic activity">
    <reaction evidence="12">
        <text>(9Z)-octadecenoyl-[ACP] + H2O = (9Z)-octadecenoate + holo-[ACP] + H(+)</text>
        <dbReference type="Rhea" id="RHEA:15057"/>
        <dbReference type="Rhea" id="RHEA-COMP:9685"/>
        <dbReference type="Rhea" id="RHEA-COMP:9924"/>
        <dbReference type="ChEBI" id="CHEBI:15377"/>
        <dbReference type="ChEBI" id="CHEBI:15378"/>
        <dbReference type="ChEBI" id="CHEBI:30823"/>
        <dbReference type="ChEBI" id="CHEBI:64479"/>
        <dbReference type="ChEBI" id="CHEBI:78783"/>
        <dbReference type="EC" id="3.1.2.14"/>
    </reaction>
</comment>
<dbReference type="GO" id="GO:0004321">
    <property type="term" value="F:fatty-acyl-CoA synthase activity"/>
    <property type="evidence" value="ECO:0007669"/>
    <property type="project" value="UniProtKB-EC"/>
</dbReference>
<evidence type="ECO:0000256" key="11">
    <source>
        <dbReference type="ARBA" id="ARBA00048462"/>
    </source>
</evidence>
<dbReference type="Gene3D" id="3.30.70.3330">
    <property type="match status" value="1"/>
</dbReference>
<dbReference type="FunFam" id="1.20.930.70:FF:000001">
    <property type="entry name" value="Fatty acid synthase beta subunit dehydratase"/>
    <property type="match status" value="1"/>
</dbReference>
<keyword evidence="5 15" id="KW-0521">NADP</keyword>
<dbReference type="GO" id="GO:0005835">
    <property type="term" value="C:fatty acid synthase complex"/>
    <property type="evidence" value="ECO:0007669"/>
    <property type="project" value="UniProtKB-UniRule"/>
</dbReference>
<dbReference type="Pfam" id="PF00698">
    <property type="entry name" value="Acyl_transf_1"/>
    <property type="match status" value="1"/>
</dbReference>
<dbReference type="PIRSF" id="PIRSF005562">
    <property type="entry name" value="FAS_yeast_beta"/>
    <property type="match status" value="1"/>
</dbReference>
<proteinExistence type="inferred from homology"/>
<feature type="domain" description="Malonyl-CoA:ACP transacylase (MAT)" evidence="17">
    <location>
        <begin position="1718"/>
        <end position="2021"/>
    </location>
</feature>
<evidence type="ECO:0000256" key="6">
    <source>
        <dbReference type="ARBA" id="ARBA00023002"/>
    </source>
</evidence>
<dbReference type="InterPro" id="IPR040883">
    <property type="entry name" value="FAS_meander"/>
</dbReference>
<reference evidence="18" key="1">
    <citation type="journal article" date="2021" name="IMA Fungus">
        <title>Genomic characterization of three marine fungi, including Emericellopsis atlantica sp. nov. with signatures of a generalist lifestyle and marine biomass degradation.</title>
        <authorList>
            <person name="Hagestad O.C."/>
            <person name="Hou L."/>
            <person name="Andersen J.H."/>
            <person name="Hansen E.H."/>
            <person name="Altermark B."/>
            <person name="Li C."/>
            <person name="Kuhnert E."/>
            <person name="Cox R.J."/>
            <person name="Crous P.W."/>
            <person name="Spatafora J.W."/>
            <person name="Lail K."/>
            <person name="Amirebrahimi M."/>
            <person name="Lipzen A."/>
            <person name="Pangilinan J."/>
            <person name="Andreopoulos W."/>
            <person name="Hayes R.D."/>
            <person name="Ng V."/>
            <person name="Grigoriev I.V."/>
            <person name="Jackson S.A."/>
            <person name="Sutton T.D.S."/>
            <person name="Dobson A.D.W."/>
            <person name="Rama T."/>
        </authorList>
    </citation>
    <scope>NUCLEOTIDE SEQUENCE</scope>
    <source>
        <strain evidence="18">TRa018bII</strain>
    </source>
</reference>
<keyword evidence="3 15" id="KW-0808">Transferase</keyword>
<evidence type="ECO:0000259" key="17">
    <source>
        <dbReference type="SMART" id="SM00827"/>
    </source>
</evidence>
<dbReference type="FunFam" id="3.20.20.70:FF:000078">
    <property type="entry name" value="Fatty acid synthase beta subunit dehydratase"/>
    <property type="match status" value="1"/>
</dbReference>
<evidence type="ECO:0000256" key="12">
    <source>
        <dbReference type="ARBA" id="ARBA00048536"/>
    </source>
</evidence>
<comment type="catalytic activity">
    <reaction evidence="10">
        <text>acetyl-CoA + n malonyl-CoA + 2n NADPH + 4n H(+) = a long-chain-acyl-CoA + n CoA + n CO2 + 2n NADP(+).</text>
        <dbReference type="EC" id="2.3.1.86"/>
    </reaction>
</comment>
<dbReference type="Pfam" id="PF13452">
    <property type="entry name" value="FAS1_DH_region"/>
    <property type="match status" value="1"/>
</dbReference>
<dbReference type="InterPro" id="IPR029069">
    <property type="entry name" value="HotDog_dom_sf"/>
</dbReference>
<dbReference type="Pfam" id="PF17828">
    <property type="entry name" value="FAS_N"/>
    <property type="match status" value="1"/>
</dbReference>
<dbReference type="GO" id="GO:0004314">
    <property type="term" value="F:[acyl-carrier-protein] S-malonyltransferase activity"/>
    <property type="evidence" value="ECO:0007669"/>
    <property type="project" value="UniProtKB-EC"/>
</dbReference>
<keyword evidence="6 15" id="KW-0560">Oxidoreductase</keyword>
<evidence type="ECO:0000256" key="15">
    <source>
        <dbReference type="PIRNR" id="PIRNR005562"/>
    </source>
</evidence>
<accession>A0A9P7YSC5</accession>
<comment type="catalytic activity">
    <reaction evidence="1">
        <text>a (3R)-hydroxyacyl-[ACP] = a (2E)-enoyl-[ACP] + H2O</text>
        <dbReference type="Rhea" id="RHEA:13097"/>
        <dbReference type="Rhea" id="RHEA-COMP:9925"/>
        <dbReference type="Rhea" id="RHEA-COMP:9945"/>
        <dbReference type="ChEBI" id="CHEBI:15377"/>
        <dbReference type="ChEBI" id="CHEBI:78784"/>
        <dbReference type="ChEBI" id="CHEBI:78827"/>
        <dbReference type="EC" id="4.2.1.59"/>
    </reaction>
</comment>
<protein>
    <submittedName>
        <fullName evidence="18">Fatty acid synthase</fullName>
    </submittedName>
</protein>
<dbReference type="InterPro" id="IPR032088">
    <property type="entry name" value="SAT"/>
</dbReference>
<evidence type="ECO:0000256" key="9">
    <source>
        <dbReference type="ARBA" id="ARBA00023268"/>
    </source>
</evidence>
<dbReference type="PANTHER" id="PTHR10982:SF21">
    <property type="entry name" value="FATTY ACID SYNTHASE SUBUNIT BETA"/>
    <property type="match status" value="1"/>
</dbReference>
<feature type="active site" description="For acetyltransferase activity" evidence="16">
    <location>
        <position position="307"/>
    </location>
</feature>
<comment type="similarity">
    <text evidence="2 15">Belongs to the fungal fatty acid synthetase subunit beta family.</text>
</comment>
<dbReference type="GO" id="GO:0004313">
    <property type="term" value="F:[acyl-carrier-protein] S-acetyltransferase activity"/>
    <property type="evidence" value="ECO:0007669"/>
    <property type="project" value="UniProtKB-EC"/>
</dbReference>
<dbReference type="InterPro" id="IPR050830">
    <property type="entry name" value="Fungal_FAS"/>
</dbReference>
<dbReference type="Pfam" id="PF08354">
    <property type="entry name" value="Fas1-AflB-like_hel"/>
    <property type="match status" value="1"/>
</dbReference>
<dbReference type="OrthoDB" id="4251012at2759"/>
<dbReference type="InterPro" id="IPR003965">
    <property type="entry name" value="Fatty_acid_synthase"/>
</dbReference>
<dbReference type="InterPro" id="IPR013785">
    <property type="entry name" value="Aldolase_TIM"/>
</dbReference>
<dbReference type="Gene3D" id="3.20.20.70">
    <property type="entry name" value="Aldolase class I"/>
    <property type="match status" value="1"/>
</dbReference>
<dbReference type="GO" id="GO:0006633">
    <property type="term" value="P:fatty acid biosynthetic process"/>
    <property type="evidence" value="ECO:0007669"/>
    <property type="project" value="InterPro"/>
</dbReference>
<evidence type="ECO:0000256" key="16">
    <source>
        <dbReference type="PIRSR" id="PIRSR005562-1"/>
    </source>
</evidence>
<dbReference type="Gene3D" id="3.10.129.10">
    <property type="entry name" value="Hotdog Thioesterase"/>
    <property type="match status" value="2"/>
</dbReference>
<keyword evidence="19" id="KW-1185">Reference proteome</keyword>
<dbReference type="PANTHER" id="PTHR10982">
    <property type="entry name" value="MALONYL COA-ACYL CARRIER PROTEIN TRANSACYLASE"/>
    <property type="match status" value="1"/>
</dbReference>
<comment type="catalytic activity">
    <reaction evidence="11">
        <text>holo-[ACP] + malonyl-CoA = malonyl-[ACP] + CoA</text>
        <dbReference type="Rhea" id="RHEA:41792"/>
        <dbReference type="Rhea" id="RHEA-COMP:9623"/>
        <dbReference type="Rhea" id="RHEA-COMP:9685"/>
        <dbReference type="ChEBI" id="CHEBI:57287"/>
        <dbReference type="ChEBI" id="CHEBI:57384"/>
        <dbReference type="ChEBI" id="CHEBI:64479"/>
        <dbReference type="ChEBI" id="CHEBI:78449"/>
        <dbReference type="EC" id="2.3.1.39"/>
    </reaction>
</comment>
<evidence type="ECO:0000256" key="3">
    <source>
        <dbReference type="ARBA" id="ARBA00022679"/>
    </source>
</evidence>
<keyword evidence="9" id="KW-0511">Multifunctional enzyme</keyword>
<dbReference type="Gene3D" id="3.30.1120.100">
    <property type="match status" value="1"/>
</dbReference>
<evidence type="ECO:0000313" key="19">
    <source>
        <dbReference type="Proteomes" id="UP000824998"/>
    </source>
</evidence>
<dbReference type="SUPFAM" id="SSF54637">
    <property type="entry name" value="Thioesterase/thiol ester dehydrase-isomerase"/>
    <property type="match status" value="2"/>
</dbReference>
<name>A0A9P7YSC5_9HELO</name>
<dbReference type="Pfam" id="PF17951">
    <property type="entry name" value="FAS_meander"/>
    <property type="match status" value="1"/>
</dbReference>
<dbReference type="InterPro" id="IPR013565">
    <property type="entry name" value="Fas1/AflB-like_central"/>
</dbReference>
<dbReference type="InterPro" id="IPR002539">
    <property type="entry name" value="MaoC-like_dom"/>
</dbReference>
<evidence type="ECO:0000256" key="5">
    <source>
        <dbReference type="ARBA" id="ARBA00022857"/>
    </source>
</evidence>
<evidence type="ECO:0000256" key="2">
    <source>
        <dbReference type="ARBA" id="ARBA00010009"/>
    </source>
</evidence>
<dbReference type="InterPro" id="IPR016452">
    <property type="entry name" value="Fas1/AflB-like"/>
</dbReference>
<dbReference type="CDD" id="cd03447">
    <property type="entry name" value="FAS_MaoC"/>
    <property type="match status" value="1"/>
</dbReference>
<organism evidence="18 19">
    <name type="scientific">Amylocarpus encephaloides</name>
    <dbReference type="NCBI Taxonomy" id="45428"/>
    <lineage>
        <taxon>Eukaryota</taxon>
        <taxon>Fungi</taxon>
        <taxon>Dikarya</taxon>
        <taxon>Ascomycota</taxon>
        <taxon>Pezizomycotina</taxon>
        <taxon>Leotiomycetes</taxon>
        <taxon>Helotiales</taxon>
        <taxon>Helotiales incertae sedis</taxon>
        <taxon>Amylocarpus</taxon>
    </lineage>
</organism>
<dbReference type="SMART" id="SM00827">
    <property type="entry name" value="PKS_AT"/>
    <property type="match status" value="1"/>
</dbReference>
<keyword evidence="8" id="KW-0456">Lyase</keyword>
<dbReference type="GO" id="GO:0004312">
    <property type="term" value="F:fatty acid synthase activity"/>
    <property type="evidence" value="ECO:0007669"/>
    <property type="project" value="InterPro"/>
</dbReference>
<dbReference type="Pfam" id="PF01575">
    <property type="entry name" value="MaoC_dehydratas"/>
    <property type="match status" value="1"/>
</dbReference>
<evidence type="ECO:0000313" key="18">
    <source>
        <dbReference type="EMBL" id="KAG9238188.1"/>
    </source>
</evidence>
<evidence type="ECO:0000256" key="7">
    <source>
        <dbReference type="ARBA" id="ARBA00023027"/>
    </source>
</evidence>
<gene>
    <name evidence="18" type="ORF">BJ875DRAFT_532503</name>
</gene>
<feature type="active site" description="For malonyltransferase activity" evidence="16">
    <location>
        <position position="1862"/>
    </location>
</feature>
<evidence type="ECO:0000256" key="13">
    <source>
        <dbReference type="ARBA" id="ARBA00048572"/>
    </source>
</evidence>
<dbReference type="Pfam" id="PF22235">
    <property type="entry name" value="FAS1_thioest_ins"/>
    <property type="match status" value="1"/>
</dbReference>
<dbReference type="InterPro" id="IPR016035">
    <property type="entry name" value="Acyl_Trfase/lysoPLipase"/>
</dbReference>
<dbReference type="Pfam" id="PF16073">
    <property type="entry name" value="SAT"/>
    <property type="match status" value="1"/>
</dbReference>
<dbReference type="Gene3D" id="1.20.1050.120">
    <property type="match status" value="1"/>
</dbReference>
<dbReference type="Gene3D" id="1.20.930.70">
    <property type="match status" value="1"/>
</dbReference>
<dbReference type="InterPro" id="IPR041099">
    <property type="entry name" value="FAS1_N"/>
</dbReference>
<dbReference type="InterPro" id="IPR001227">
    <property type="entry name" value="Ac_transferase_dom_sf"/>
</dbReference>
<comment type="catalytic activity">
    <reaction evidence="13">
        <text>a 2,3-saturated acyl-[ACP] + NAD(+) = a (2E)-enoyl-[ACP] + NADH + H(+)</text>
        <dbReference type="Rhea" id="RHEA:10240"/>
        <dbReference type="Rhea" id="RHEA-COMP:9925"/>
        <dbReference type="Rhea" id="RHEA-COMP:9926"/>
        <dbReference type="ChEBI" id="CHEBI:15378"/>
        <dbReference type="ChEBI" id="CHEBI:57540"/>
        <dbReference type="ChEBI" id="CHEBI:57945"/>
        <dbReference type="ChEBI" id="CHEBI:78784"/>
        <dbReference type="ChEBI" id="CHEBI:78785"/>
        <dbReference type="EC" id="1.3.1.9"/>
    </reaction>
</comment>
<dbReference type="InterPro" id="IPR039569">
    <property type="entry name" value="FAS1-like_DH_region"/>
</dbReference>
<comment type="catalytic activity">
    <reaction evidence="14">
        <text>holo-[ACP] + acetyl-CoA = acetyl-[ACP] + CoA</text>
        <dbReference type="Rhea" id="RHEA:41788"/>
        <dbReference type="Rhea" id="RHEA-COMP:9621"/>
        <dbReference type="Rhea" id="RHEA-COMP:9685"/>
        <dbReference type="ChEBI" id="CHEBI:57287"/>
        <dbReference type="ChEBI" id="CHEBI:57288"/>
        <dbReference type="ChEBI" id="CHEBI:64479"/>
        <dbReference type="ChEBI" id="CHEBI:78446"/>
        <dbReference type="EC" id="2.3.1.38"/>
    </reaction>
</comment>
<evidence type="ECO:0000256" key="10">
    <source>
        <dbReference type="ARBA" id="ARBA00048237"/>
    </source>
</evidence>
<dbReference type="GO" id="GO:0019171">
    <property type="term" value="F:(3R)-hydroxyacyl-[acyl-carrier-protein] dehydratase activity"/>
    <property type="evidence" value="ECO:0007669"/>
    <property type="project" value="UniProtKB-EC"/>
</dbReference>